<dbReference type="Pfam" id="PF09527">
    <property type="entry name" value="ATPase_gene1"/>
    <property type="match status" value="1"/>
</dbReference>
<feature type="non-terminal residue" evidence="12">
    <location>
        <position position="238"/>
    </location>
</feature>
<dbReference type="InterPro" id="IPR035908">
    <property type="entry name" value="F0_ATP_A_sf"/>
</dbReference>
<evidence type="ECO:0000256" key="5">
    <source>
        <dbReference type="ARBA" id="ARBA00022692"/>
    </source>
</evidence>
<feature type="transmembrane region" description="Helical" evidence="11">
    <location>
        <begin position="89"/>
        <end position="108"/>
    </location>
</feature>
<sequence length="238" mass="26454">MVKSKGDTKRDPKEKINIFLAFGKASEISFNLVFLPVILLFFGLFVDKTLNTTPLFIIVGSIAGLFFAVCKAIKIKDQIYKEFPVTNSLLTSVVVMVVFLIIAVKAYFGSGKGRKKLPLWIRVVTEGVYNFLRQISGDKTEKLFPLLFTFFIFILLGNWIGLLPGVGTIGIWEYHHGEKVLVPFLRSPNASLSITIALALISVVTVQILSIKALGGKKYLGKFFNFKNPINGFVGILE</sequence>
<dbReference type="GO" id="GO:0046933">
    <property type="term" value="F:proton-transporting ATP synthase activity, rotational mechanism"/>
    <property type="evidence" value="ECO:0007669"/>
    <property type="project" value="TreeGrafter"/>
</dbReference>
<organism evidence="12 13">
    <name type="scientific">Candidatus Woesebacteria bacterium GW2011_GWC1_38_13</name>
    <dbReference type="NCBI Taxonomy" id="1618583"/>
    <lineage>
        <taxon>Bacteria</taxon>
        <taxon>Candidatus Woeseibacteriota</taxon>
    </lineage>
</organism>
<name>A0A0G0ILH6_9BACT</name>
<evidence type="ECO:0000256" key="10">
    <source>
        <dbReference type="ARBA" id="ARBA00023310"/>
    </source>
</evidence>
<dbReference type="SUPFAM" id="SSF81336">
    <property type="entry name" value="F1F0 ATP synthase subunit A"/>
    <property type="match status" value="1"/>
</dbReference>
<feature type="transmembrane region" description="Helical" evidence="11">
    <location>
        <begin position="28"/>
        <end position="46"/>
    </location>
</feature>
<feature type="transmembrane region" description="Helical" evidence="11">
    <location>
        <begin position="143"/>
        <end position="172"/>
    </location>
</feature>
<evidence type="ECO:0000313" key="12">
    <source>
        <dbReference type="EMBL" id="KKQ55482.1"/>
    </source>
</evidence>
<keyword evidence="4" id="KW-0138">CF(0)</keyword>
<dbReference type="InterPro" id="IPR000568">
    <property type="entry name" value="ATP_synth_F0_asu"/>
</dbReference>
<reference evidence="12 13" key="1">
    <citation type="journal article" date="2015" name="Nature">
        <title>rRNA introns, odd ribosomes, and small enigmatic genomes across a large radiation of phyla.</title>
        <authorList>
            <person name="Brown C.T."/>
            <person name="Hug L.A."/>
            <person name="Thomas B.C."/>
            <person name="Sharon I."/>
            <person name="Castelle C.J."/>
            <person name="Singh A."/>
            <person name="Wilkins M.J."/>
            <person name="Williams K.H."/>
            <person name="Banfield J.F."/>
        </authorList>
    </citation>
    <scope>NUCLEOTIDE SEQUENCE [LARGE SCALE GENOMIC DNA]</scope>
</reference>
<dbReference type="Gene3D" id="1.20.120.220">
    <property type="entry name" value="ATP synthase, F0 complex, subunit A"/>
    <property type="match status" value="1"/>
</dbReference>
<keyword evidence="6" id="KW-0375">Hydrogen ion transport</keyword>
<evidence type="ECO:0000313" key="13">
    <source>
        <dbReference type="Proteomes" id="UP000034096"/>
    </source>
</evidence>
<keyword evidence="8" id="KW-0406">Ion transport</keyword>
<dbReference type="AlphaFoldDB" id="A0A0G0ILH6"/>
<dbReference type="InterPro" id="IPR032820">
    <property type="entry name" value="ATPase_put"/>
</dbReference>
<proteinExistence type="inferred from homology"/>
<accession>A0A0G0ILH6</accession>
<dbReference type="PANTHER" id="PTHR42823:SF3">
    <property type="entry name" value="ATP SYNTHASE SUBUNIT A, CHLOROPLASTIC"/>
    <property type="match status" value="1"/>
</dbReference>
<comment type="similarity">
    <text evidence="2">Belongs to the ATPase A chain family.</text>
</comment>
<feature type="transmembrane region" description="Helical" evidence="11">
    <location>
        <begin position="53"/>
        <end position="69"/>
    </location>
</feature>
<dbReference type="Proteomes" id="UP000034096">
    <property type="component" value="Unassembled WGS sequence"/>
</dbReference>
<comment type="subcellular location">
    <subcellularLocation>
        <location evidence="1">Membrane</location>
        <topology evidence="1">Multi-pass membrane protein</topology>
    </subcellularLocation>
</comment>
<evidence type="ECO:0000256" key="9">
    <source>
        <dbReference type="ARBA" id="ARBA00023136"/>
    </source>
</evidence>
<dbReference type="GO" id="GO:0042777">
    <property type="term" value="P:proton motive force-driven plasma membrane ATP synthesis"/>
    <property type="evidence" value="ECO:0007669"/>
    <property type="project" value="TreeGrafter"/>
</dbReference>
<protein>
    <submittedName>
        <fullName evidence="12">ATP synthase subunit a</fullName>
    </submittedName>
</protein>
<comment type="caution">
    <text evidence="12">The sequence shown here is derived from an EMBL/GenBank/DDBJ whole genome shotgun (WGS) entry which is preliminary data.</text>
</comment>
<dbReference type="EMBL" id="LBUE01000020">
    <property type="protein sequence ID" value="KKQ55482.1"/>
    <property type="molecule type" value="Genomic_DNA"/>
</dbReference>
<dbReference type="STRING" id="1618583.US75_C0020G0001"/>
<evidence type="ECO:0000256" key="2">
    <source>
        <dbReference type="ARBA" id="ARBA00006810"/>
    </source>
</evidence>
<dbReference type="PANTHER" id="PTHR42823">
    <property type="entry name" value="ATP SYNTHASE SUBUNIT A, CHLOROPLASTIC"/>
    <property type="match status" value="1"/>
</dbReference>
<keyword evidence="9 11" id="KW-0472">Membrane</keyword>
<evidence type="ECO:0000256" key="3">
    <source>
        <dbReference type="ARBA" id="ARBA00022448"/>
    </source>
</evidence>
<keyword evidence="3" id="KW-0813">Transport</keyword>
<evidence type="ECO:0000256" key="7">
    <source>
        <dbReference type="ARBA" id="ARBA00022989"/>
    </source>
</evidence>
<keyword evidence="7 11" id="KW-1133">Transmembrane helix</keyword>
<evidence type="ECO:0000256" key="1">
    <source>
        <dbReference type="ARBA" id="ARBA00004141"/>
    </source>
</evidence>
<dbReference type="Pfam" id="PF00119">
    <property type="entry name" value="ATP-synt_A"/>
    <property type="match status" value="1"/>
</dbReference>
<evidence type="ECO:0000256" key="4">
    <source>
        <dbReference type="ARBA" id="ARBA00022547"/>
    </source>
</evidence>
<evidence type="ECO:0000256" key="11">
    <source>
        <dbReference type="SAM" id="Phobius"/>
    </source>
</evidence>
<dbReference type="GO" id="GO:0005886">
    <property type="term" value="C:plasma membrane"/>
    <property type="evidence" value="ECO:0007669"/>
    <property type="project" value="TreeGrafter"/>
</dbReference>
<keyword evidence="10" id="KW-0066">ATP synthesis</keyword>
<evidence type="ECO:0000256" key="8">
    <source>
        <dbReference type="ARBA" id="ARBA00023065"/>
    </source>
</evidence>
<dbReference type="GO" id="GO:0045259">
    <property type="term" value="C:proton-transporting ATP synthase complex"/>
    <property type="evidence" value="ECO:0007669"/>
    <property type="project" value="UniProtKB-KW"/>
</dbReference>
<keyword evidence="5 11" id="KW-0812">Transmembrane</keyword>
<dbReference type="InterPro" id="IPR045082">
    <property type="entry name" value="ATP_syn_F0_a_bact/chloroplast"/>
</dbReference>
<evidence type="ECO:0000256" key="6">
    <source>
        <dbReference type="ARBA" id="ARBA00022781"/>
    </source>
</evidence>
<gene>
    <name evidence="12" type="ORF">US75_C0020G0001</name>
</gene>
<feature type="transmembrane region" description="Helical" evidence="11">
    <location>
        <begin position="192"/>
        <end position="214"/>
    </location>
</feature>